<dbReference type="SUPFAM" id="SSF53383">
    <property type="entry name" value="PLP-dependent transferases"/>
    <property type="match status" value="1"/>
</dbReference>
<keyword evidence="5" id="KW-0032">Aminotransferase</keyword>
<dbReference type="EMBL" id="BJTG01000002">
    <property type="protein sequence ID" value="GEJ56255.1"/>
    <property type="molecule type" value="Genomic_DNA"/>
</dbReference>
<keyword evidence="3 4" id="KW-0663">Pyridoxal phosphate</keyword>
<dbReference type="PANTHER" id="PTHR30244">
    <property type="entry name" value="TRANSAMINASE"/>
    <property type="match status" value="1"/>
</dbReference>
<dbReference type="GO" id="GO:0000271">
    <property type="term" value="P:polysaccharide biosynthetic process"/>
    <property type="evidence" value="ECO:0007669"/>
    <property type="project" value="TreeGrafter"/>
</dbReference>
<dbReference type="GO" id="GO:0030170">
    <property type="term" value="F:pyridoxal phosphate binding"/>
    <property type="evidence" value="ECO:0007669"/>
    <property type="project" value="TreeGrafter"/>
</dbReference>
<dbReference type="Pfam" id="PF01041">
    <property type="entry name" value="DegT_DnrJ_EryC1"/>
    <property type="match status" value="1"/>
</dbReference>
<dbReference type="RefSeq" id="WP_176063558.1">
    <property type="nucleotide sequence ID" value="NZ_BJTG01000002.1"/>
</dbReference>
<dbReference type="PIRSF" id="PIRSF000390">
    <property type="entry name" value="PLP_StrS"/>
    <property type="match status" value="1"/>
</dbReference>
<dbReference type="InterPro" id="IPR015422">
    <property type="entry name" value="PyrdxlP-dep_Trfase_small"/>
</dbReference>
<keyword evidence="5" id="KW-0808">Transferase</keyword>
<evidence type="ECO:0000256" key="2">
    <source>
        <dbReference type="PIRSR" id="PIRSR000390-1"/>
    </source>
</evidence>
<dbReference type="InterPro" id="IPR015424">
    <property type="entry name" value="PyrdxlP-dep_Trfase"/>
</dbReference>
<sequence>MGRVHLSVPHMGGREEGYVREAFASNWLSSVGPQLDAFERAFGERLGRPAVALASGTAAIHLGLRLLGVGPGDEVIVSDFTFVASVNPILYLGATPVFVDSEPGSWMMSPALLEEALAERGRRGRPPRAVVVVHLYGQCADLDPIAALCRAHGVPLLEDAAEALGASYRGRPAGSFGDLAAFSFNGNKIITTTGGGVLASPRADWIDKARYWSTQAREPGPAYHHVEVGYNYRMSNVLAAIGRGQLEVLDERVRQRRAVEARYRAALSDLPGVEFMPEAAYGLHTHWLTCLTLDPARAGATRDEVLAALAAEDIEARPLWKPMHLQPLHAHWPRHGGEVSAGLFARGLCLPSSSSLTLADQHRVIEVVRRTARRAAAPARAPAEAGVAFAGAAAAVAPAG</sequence>
<comment type="similarity">
    <text evidence="1 4">Belongs to the DegT/DnrJ/EryC1 family.</text>
</comment>
<dbReference type="Gene3D" id="3.90.1150.10">
    <property type="entry name" value="Aspartate Aminotransferase, domain 1"/>
    <property type="match status" value="1"/>
</dbReference>
<dbReference type="GO" id="GO:0008483">
    <property type="term" value="F:transaminase activity"/>
    <property type="evidence" value="ECO:0007669"/>
    <property type="project" value="UniProtKB-KW"/>
</dbReference>
<evidence type="ECO:0000313" key="6">
    <source>
        <dbReference type="Proteomes" id="UP000503640"/>
    </source>
</evidence>
<evidence type="ECO:0000256" key="4">
    <source>
        <dbReference type="RuleBase" id="RU004508"/>
    </source>
</evidence>
<accession>A0A7I9VIR0</accession>
<feature type="active site" description="Proton acceptor" evidence="2">
    <location>
        <position position="188"/>
    </location>
</feature>
<evidence type="ECO:0000256" key="3">
    <source>
        <dbReference type="PIRSR" id="PIRSR000390-2"/>
    </source>
</evidence>
<keyword evidence="6" id="KW-1185">Reference proteome</keyword>
<dbReference type="Gene3D" id="3.40.640.10">
    <property type="entry name" value="Type I PLP-dependent aspartate aminotransferase-like (Major domain)"/>
    <property type="match status" value="1"/>
</dbReference>
<name>A0A7I9VIR0_9BACT</name>
<dbReference type="InterPro" id="IPR015421">
    <property type="entry name" value="PyrdxlP-dep_Trfase_major"/>
</dbReference>
<organism evidence="5 6">
    <name type="scientific">Anaeromyxobacter diazotrophicus</name>
    <dbReference type="NCBI Taxonomy" id="2590199"/>
    <lineage>
        <taxon>Bacteria</taxon>
        <taxon>Pseudomonadati</taxon>
        <taxon>Myxococcota</taxon>
        <taxon>Myxococcia</taxon>
        <taxon>Myxococcales</taxon>
        <taxon>Cystobacterineae</taxon>
        <taxon>Anaeromyxobacteraceae</taxon>
        <taxon>Anaeromyxobacter</taxon>
    </lineage>
</organism>
<feature type="modified residue" description="N6-(pyridoxal phosphate)lysine" evidence="3">
    <location>
        <position position="188"/>
    </location>
</feature>
<reference evidence="6" key="1">
    <citation type="journal article" date="2020" name="Appl. Environ. Microbiol.">
        <title>Diazotrophic Anaeromyxobacter Isolates from Soils.</title>
        <authorList>
            <person name="Masuda Y."/>
            <person name="Yamanaka H."/>
            <person name="Xu Z.X."/>
            <person name="Shiratori Y."/>
            <person name="Aono T."/>
            <person name="Amachi S."/>
            <person name="Senoo K."/>
            <person name="Itoh H."/>
        </authorList>
    </citation>
    <scope>NUCLEOTIDE SEQUENCE [LARGE SCALE GENOMIC DNA]</scope>
    <source>
        <strain evidence="6">R267</strain>
    </source>
</reference>
<dbReference type="AlphaFoldDB" id="A0A7I9VIR0"/>
<comment type="caution">
    <text evidence="5">The sequence shown here is derived from an EMBL/GenBank/DDBJ whole genome shotgun (WGS) entry which is preliminary data.</text>
</comment>
<evidence type="ECO:0000256" key="1">
    <source>
        <dbReference type="ARBA" id="ARBA00037999"/>
    </source>
</evidence>
<dbReference type="CDD" id="cd00616">
    <property type="entry name" value="AHBA_syn"/>
    <property type="match status" value="1"/>
</dbReference>
<protein>
    <submittedName>
        <fullName evidence="5">Putative pyridoxal phosphate-dependent aminotransferase EpsN</fullName>
    </submittedName>
</protein>
<dbReference type="InterPro" id="IPR000653">
    <property type="entry name" value="DegT/StrS_aminotransferase"/>
</dbReference>
<dbReference type="PANTHER" id="PTHR30244:SF34">
    <property type="entry name" value="DTDP-4-AMINO-4,6-DIDEOXYGALACTOSE TRANSAMINASE"/>
    <property type="match status" value="1"/>
</dbReference>
<dbReference type="Proteomes" id="UP000503640">
    <property type="component" value="Unassembled WGS sequence"/>
</dbReference>
<gene>
    <name evidence="5" type="primary">epsN</name>
    <name evidence="5" type="ORF">AMYX_09960</name>
</gene>
<proteinExistence type="inferred from homology"/>
<evidence type="ECO:0000313" key="5">
    <source>
        <dbReference type="EMBL" id="GEJ56255.1"/>
    </source>
</evidence>